<gene>
    <name evidence="1" type="ORF">UFOVP1018_1</name>
</gene>
<proteinExistence type="predicted"/>
<sequence>LLKTFTATDKAVSFEPNTEKDVAGAEQATDACNYVFYKQNNGFLILYTALKDMLTIKNCAVMWRKEDAETVSSVPFKGASQEMLAMMLQESEDSEIESATPAPMIGPDGQPQLDEMGQPVTVYNGRMKKTEKRSIVKVEAFSPEDLLVDREWTSPLLAECPYVARLVRVTLTDLKLMGYDCDVDDLRASSHGDLVNRLTRVNKLEDTQTADFGDTSSETNDDDSMVSGWLRMEYVLADFDGDGIAERLCVYRLEEKILKREVVSHVPIATSSPILNPHRWDGMSIADAVSDLQKLHTELLRQTLNNLYLTNNPRTKVLTDANWSPLANIDDLLDSRPGGVIRQRDMNAVTEHVTPFAAGASMPMLEYVQSMRENRTGVSRTSQGLNPDSMNNTATGRAMDMSAAMQRVELIARIIAETLVKPIFQGILKVLTDGDMQKMAFRLREEFVEYDPNEWRDQYDMTINVGLGTGDVQQKAAQLMMIAQLQEKGLALGLTTPGHMYHTGAKIIENAGFKDVQNFLQDPSKQPPQPKQPPIEIQIAQMKMQADGQKQQAESQNDIQKFQAETQMTREIEQIKADAKLREIQGNLELQAANDQRDSEREQNKLAMDSQIEQQRLEFEKWKAELDARVKLRIAAIGTEQSGDELMNELGEMEVMEKPNPIDQLAQMHSDMMGVMQQFAQNMNVPKRIVRGPDGRAVGIEQVSNAE</sequence>
<dbReference type="Pfam" id="PF23899">
    <property type="entry name" value="SU10_portal"/>
    <property type="match status" value="1"/>
</dbReference>
<protein>
    <submittedName>
        <fullName evidence="1">Uncharacterized protein</fullName>
    </submittedName>
</protein>
<reference evidence="1" key="1">
    <citation type="submission" date="2020-05" db="EMBL/GenBank/DDBJ databases">
        <authorList>
            <person name="Chiriac C."/>
            <person name="Salcher M."/>
            <person name="Ghai R."/>
            <person name="Kavagutti S V."/>
        </authorList>
    </citation>
    <scope>NUCLEOTIDE SEQUENCE</scope>
</reference>
<dbReference type="EMBL" id="LR796966">
    <property type="protein sequence ID" value="CAB4178545.1"/>
    <property type="molecule type" value="Genomic_DNA"/>
</dbReference>
<evidence type="ECO:0000313" key="1">
    <source>
        <dbReference type="EMBL" id="CAB4178545.1"/>
    </source>
</evidence>
<organism evidence="1">
    <name type="scientific">uncultured Caudovirales phage</name>
    <dbReference type="NCBI Taxonomy" id="2100421"/>
    <lineage>
        <taxon>Viruses</taxon>
        <taxon>Duplodnaviria</taxon>
        <taxon>Heunggongvirae</taxon>
        <taxon>Uroviricota</taxon>
        <taxon>Caudoviricetes</taxon>
        <taxon>Peduoviridae</taxon>
        <taxon>Maltschvirus</taxon>
        <taxon>Maltschvirus maltsch</taxon>
    </lineage>
</organism>
<accession>A0A6J5QBF6</accession>
<feature type="non-terminal residue" evidence="1">
    <location>
        <position position="1"/>
    </location>
</feature>
<dbReference type="InterPro" id="IPR056909">
    <property type="entry name" value="SU10_portal"/>
</dbReference>
<name>A0A6J5QBF6_9CAUD</name>